<dbReference type="EMBL" id="PFSY01000136">
    <property type="protein sequence ID" value="PJC01744.1"/>
    <property type="molecule type" value="Genomic_DNA"/>
</dbReference>
<name>A0A2M8DR05_9BACT</name>
<dbReference type="Proteomes" id="UP000230136">
    <property type="component" value="Unassembled WGS sequence"/>
</dbReference>
<accession>A0A2M8DR05</accession>
<comment type="caution">
    <text evidence="1">The sequence shown here is derived from an EMBL/GenBank/DDBJ whole genome shotgun (WGS) entry which is preliminary data.</text>
</comment>
<reference evidence="2" key="1">
    <citation type="submission" date="2017-09" db="EMBL/GenBank/DDBJ databases">
        <title>Depth-based differentiation of microbial function through sediment-hosted aquifers and enrichment of novel symbionts in the deep terrestrial subsurface.</title>
        <authorList>
            <person name="Probst A.J."/>
            <person name="Ladd B."/>
            <person name="Jarett J.K."/>
            <person name="Geller-Mcgrath D.E."/>
            <person name="Sieber C.M.K."/>
            <person name="Emerson J.B."/>
            <person name="Anantharaman K."/>
            <person name="Thomas B.C."/>
            <person name="Malmstrom R."/>
            <person name="Stieglmeier M."/>
            <person name="Klingl A."/>
            <person name="Woyke T."/>
            <person name="Ryan C.M."/>
            <person name="Banfield J.F."/>
        </authorList>
    </citation>
    <scope>NUCLEOTIDE SEQUENCE [LARGE SCALE GENOMIC DNA]</scope>
</reference>
<organism evidence="1 2">
    <name type="scientific">Candidatus Komeilibacteria bacterium CG_4_9_14_0_8_um_filter_36_9</name>
    <dbReference type="NCBI Taxonomy" id="1974473"/>
    <lineage>
        <taxon>Bacteria</taxon>
        <taxon>Candidatus Komeiliibacteriota</taxon>
    </lineage>
</organism>
<protein>
    <submittedName>
        <fullName evidence="1">Uncharacterized protein</fullName>
    </submittedName>
</protein>
<proteinExistence type="predicted"/>
<evidence type="ECO:0000313" key="1">
    <source>
        <dbReference type="EMBL" id="PJC01744.1"/>
    </source>
</evidence>
<evidence type="ECO:0000313" key="2">
    <source>
        <dbReference type="Proteomes" id="UP000230136"/>
    </source>
</evidence>
<sequence>MSDKEIEQIYNEVKDFHSKYLTSKGVSLTKLKNNNGTYTKDALVLVYLAKDYPKTKIVSKKEITDFVKNFYPDVTDVQQARHLSMQQGWNILSSTRGDSLTEDFPKDSYKLVDLKTPYPAFAQERREGFSGNWEEIKSKYNNRCATCGSEEGKEHIFRSGVITKLQQGHLDPQKPLQEGNIFPQCQICNRGDRNRWIYDKTGRVIEIAETPDGVRVVKTFLKKASNKVRYEIFNLLKKLGKFKD</sequence>
<gene>
    <name evidence="1" type="ORF">CO073_03020</name>
</gene>
<dbReference type="AlphaFoldDB" id="A0A2M8DR05"/>